<evidence type="ECO:0000313" key="2">
    <source>
        <dbReference type="EMBL" id="MPC66617.1"/>
    </source>
</evidence>
<comment type="caution">
    <text evidence="2">The sequence shown here is derived from an EMBL/GenBank/DDBJ whole genome shotgun (WGS) entry which is preliminary data.</text>
</comment>
<proteinExistence type="predicted"/>
<keyword evidence="3" id="KW-1185">Reference proteome</keyword>
<evidence type="ECO:0000313" key="3">
    <source>
        <dbReference type="Proteomes" id="UP000324222"/>
    </source>
</evidence>
<protein>
    <submittedName>
        <fullName evidence="2">Uncharacterized protein</fullName>
    </submittedName>
</protein>
<feature type="compositionally biased region" description="Low complexity" evidence="1">
    <location>
        <begin position="60"/>
        <end position="69"/>
    </location>
</feature>
<dbReference type="AlphaFoldDB" id="A0A5B7HBH1"/>
<name>A0A5B7HBH1_PORTR</name>
<dbReference type="EMBL" id="VSRR010025024">
    <property type="protein sequence ID" value="MPC66617.1"/>
    <property type="molecule type" value="Genomic_DNA"/>
</dbReference>
<reference evidence="2 3" key="1">
    <citation type="submission" date="2019-05" db="EMBL/GenBank/DDBJ databases">
        <title>Another draft genome of Portunus trituberculatus and its Hox gene families provides insights of decapod evolution.</title>
        <authorList>
            <person name="Jeong J.-H."/>
            <person name="Song I."/>
            <person name="Kim S."/>
            <person name="Choi T."/>
            <person name="Kim D."/>
            <person name="Ryu S."/>
            <person name="Kim W."/>
        </authorList>
    </citation>
    <scope>NUCLEOTIDE SEQUENCE [LARGE SCALE GENOMIC DNA]</scope>
    <source>
        <tissue evidence="2">Muscle</tissue>
    </source>
</reference>
<feature type="region of interest" description="Disordered" evidence="1">
    <location>
        <begin position="46"/>
        <end position="69"/>
    </location>
</feature>
<gene>
    <name evidence="2" type="ORF">E2C01_060767</name>
</gene>
<organism evidence="2 3">
    <name type="scientific">Portunus trituberculatus</name>
    <name type="common">Swimming crab</name>
    <name type="synonym">Neptunus trituberculatus</name>
    <dbReference type="NCBI Taxonomy" id="210409"/>
    <lineage>
        <taxon>Eukaryota</taxon>
        <taxon>Metazoa</taxon>
        <taxon>Ecdysozoa</taxon>
        <taxon>Arthropoda</taxon>
        <taxon>Crustacea</taxon>
        <taxon>Multicrustacea</taxon>
        <taxon>Malacostraca</taxon>
        <taxon>Eumalacostraca</taxon>
        <taxon>Eucarida</taxon>
        <taxon>Decapoda</taxon>
        <taxon>Pleocyemata</taxon>
        <taxon>Brachyura</taxon>
        <taxon>Eubrachyura</taxon>
        <taxon>Portunoidea</taxon>
        <taxon>Portunidae</taxon>
        <taxon>Portuninae</taxon>
        <taxon>Portunus</taxon>
    </lineage>
</organism>
<sequence length="124" mass="14211">MYESPLVKDRSKTKSSIIMYVYQRTIFWHKFPGVLCPLVRREVVGSPPDPVTQANKHSSSRAASPTRPAVFSLPKKIQDLSKTHDPRPVYKHHSTTHGLACSFTLLHAPHLSDEWFIDTDWFLI</sequence>
<evidence type="ECO:0000256" key="1">
    <source>
        <dbReference type="SAM" id="MobiDB-lite"/>
    </source>
</evidence>
<dbReference type="Proteomes" id="UP000324222">
    <property type="component" value="Unassembled WGS sequence"/>
</dbReference>
<accession>A0A5B7HBH1</accession>